<dbReference type="AlphaFoldDB" id="A0A8H3FSK0"/>
<dbReference type="InterPro" id="IPR022812">
    <property type="entry name" value="Dynamin"/>
</dbReference>
<dbReference type="GO" id="GO:0000266">
    <property type="term" value="P:mitochondrial fission"/>
    <property type="evidence" value="ECO:0007669"/>
    <property type="project" value="TreeGrafter"/>
</dbReference>
<dbReference type="OrthoDB" id="415706at2759"/>
<comment type="caution">
    <text evidence="4">The sequence shown here is derived from an EMBL/GenBank/DDBJ whole genome shotgun (WGS) entry which is preliminary data.</text>
</comment>
<accession>A0A8H3FSK0</accession>
<keyword evidence="1" id="KW-0547">Nucleotide-binding</keyword>
<dbReference type="GO" id="GO:0016020">
    <property type="term" value="C:membrane"/>
    <property type="evidence" value="ECO:0007669"/>
    <property type="project" value="TreeGrafter"/>
</dbReference>
<dbReference type="Proteomes" id="UP000664203">
    <property type="component" value="Unassembled WGS sequence"/>
</dbReference>
<dbReference type="GO" id="GO:0005525">
    <property type="term" value="F:GTP binding"/>
    <property type="evidence" value="ECO:0007669"/>
    <property type="project" value="InterPro"/>
</dbReference>
<dbReference type="PANTHER" id="PTHR11566:SF215">
    <property type="entry name" value="DYNAMIN GTPASE"/>
    <property type="match status" value="1"/>
</dbReference>
<organism evidence="4 5">
    <name type="scientific">Alectoria fallacina</name>
    <dbReference type="NCBI Taxonomy" id="1903189"/>
    <lineage>
        <taxon>Eukaryota</taxon>
        <taxon>Fungi</taxon>
        <taxon>Dikarya</taxon>
        <taxon>Ascomycota</taxon>
        <taxon>Pezizomycotina</taxon>
        <taxon>Lecanoromycetes</taxon>
        <taxon>OSLEUM clade</taxon>
        <taxon>Lecanoromycetidae</taxon>
        <taxon>Lecanorales</taxon>
        <taxon>Lecanorineae</taxon>
        <taxon>Parmeliaceae</taxon>
        <taxon>Alectoria</taxon>
    </lineage>
</organism>
<evidence type="ECO:0000256" key="2">
    <source>
        <dbReference type="ARBA" id="ARBA00023134"/>
    </source>
</evidence>
<dbReference type="GO" id="GO:0005874">
    <property type="term" value="C:microtubule"/>
    <property type="evidence" value="ECO:0007669"/>
    <property type="project" value="TreeGrafter"/>
</dbReference>
<dbReference type="Gene3D" id="1.20.120.1240">
    <property type="entry name" value="Dynamin, middle domain"/>
    <property type="match status" value="1"/>
</dbReference>
<evidence type="ECO:0000313" key="5">
    <source>
        <dbReference type="Proteomes" id="UP000664203"/>
    </source>
</evidence>
<dbReference type="GO" id="GO:0016559">
    <property type="term" value="P:peroxisome fission"/>
    <property type="evidence" value="ECO:0007669"/>
    <property type="project" value="TreeGrafter"/>
</dbReference>
<dbReference type="PANTHER" id="PTHR11566">
    <property type="entry name" value="DYNAMIN"/>
    <property type="match status" value="1"/>
</dbReference>
<dbReference type="Gene3D" id="3.40.50.300">
    <property type="entry name" value="P-loop containing nucleotide triphosphate hydrolases"/>
    <property type="match status" value="1"/>
</dbReference>
<dbReference type="GO" id="GO:0006897">
    <property type="term" value="P:endocytosis"/>
    <property type="evidence" value="ECO:0007669"/>
    <property type="project" value="TreeGrafter"/>
</dbReference>
<dbReference type="PRINTS" id="PR00195">
    <property type="entry name" value="DYNAMIN"/>
</dbReference>
<dbReference type="GO" id="GO:0003924">
    <property type="term" value="F:GTPase activity"/>
    <property type="evidence" value="ECO:0007669"/>
    <property type="project" value="InterPro"/>
</dbReference>
<keyword evidence="5" id="KW-1185">Reference proteome</keyword>
<dbReference type="SUPFAM" id="SSF52540">
    <property type="entry name" value="P-loop containing nucleoside triphosphate hydrolases"/>
    <property type="match status" value="1"/>
</dbReference>
<protein>
    <recommendedName>
        <fullName evidence="3">GED domain-containing protein</fullName>
    </recommendedName>
</protein>
<proteinExistence type="predicted"/>
<feature type="domain" description="GED" evidence="3">
    <location>
        <begin position="589"/>
        <end position="677"/>
    </location>
</feature>
<evidence type="ECO:0000259" key="3">
    <source>
        <dbReference type="PROSITE" id="PS51388"/>
    </source>
</evidence>
<dbReference type="SMART" id="SM00053">
    <property type="entry name" value="DYNc"/>
    <property type="match status" value="1"/>
</dbReference>
<sequence>MSIIPAENAPSDYAEKLRAWRKSNLVSLALQTFADTLKEVESHCPLLVTGLLPLMDKPTVGGNKKTFSDDVLKIEICGSDQEHLSVIDVPGIFKKSTPGVTTKADMTMVRNMVTTYMRNPRSVILAVIPANVDIATQEILEMAEEVDVKGERTLGVLTKPDLVDKGAEPAVITIIEGNSHPLNLGWCIVRNPGQQALSSSQSNASTEGRHVTEKAFFKSEEPWSNVSKDRVGIEALRIRLVEILAEMIRREFPRVKAEISAKLKLCKIQLDALGPSRATRDQQYKFLLELATKYQAITSLALKAHYGGDDVFDTNPTLRLATAVVNRNTIFSDDLWQRGHTMPFDKVKDAMEINSDPMSSSTPSPFAALGSFDKASNSSANPLVRAPSNTVGGLSHDSKSVRCENNHAELEDIMQDVSLIPLPKVSGVGIKQWLEVVYKTSRGFELGTFDASLLPIIWKKQSANWEALALGYVDDIVSLMHSFTVDLLATICKDPRARQGLHSILLDQLIERYKKSIDHTKFLLAVERSGTPLTTNHYFAHNLEKSRSARMKATMEKMATLDQNERKVVKLDAILNQRVTTASNLKHTVDDLHDILHSYYKVARKRFVDVVCMQAGDHYLVTGPDAPIRVFSPTFVSELTNEQLEAIAGEDLVSKRKREDLKRKIENLEVGKKIALT</sequence>
<name>A0A8H3FSK0_9LECA</name>
<dbReference type="PROSITE" id="PS51388">
    <property type="entry name" value="GED"/>
    <property type="match status" value="1"/>
</dbReference>
<dbReference type="InterPro" id="IPR027417">
    <property type="entry name" value="P-loop_NTPase"/>
</dbReference>
<dbReference type="CDD" id="cd08771">
    <property type="entry name" value="DLP_1"/>
    <property type="match status" value="1"/>
</dbReference>
<dbReference type="InterPro" id="IPR001401">
    <property type="entry name" value="Dynamin_GTPase"/>
</dbReference>
<dbReference type="GO" id="GO:0008017">
    <property type="term" value="F:microtubule binding"/>
    <property type="evidence" value="ECO:0007669"/>
    <property type="project" value="TreeGrafter"/>
</dbReference>
<dbReference type="Pfam" id="PF01031">
    <property type="entry name" value="Dynamin_M"/>
    <property type="match status" value="1"/>
</dbReference>
<evidence type="ECO:0000313" key="4">
    <source>
        <dbReference type="EMBL" id="CAF9928322.1"/>
    </source>
</evidence>
<dbReference type="InterPro" id="IPR045063">
    <property type="entry name" value="Dynamin_N"/>
</dbReference>
<dbReference type="InterPro" id="IPR000375">
    <property type="entry name" value="Dynamin_stalk"/>
</dbReference>
<keyword evidence="2" id="KW-0342">GTP-binding</keyword>
<evidence type="ECO:0000256" key="1">
    <source>
        <dbReference type="ARBA" id="ARBA00022741"/>
    </source>
</evidence>
<gene>
    <name evidence="4" type="ORF">ALECFALPRED_004001</name>
</gene>
<dbReference type="Pfam" id="PF00350">
    <property type="entry name" value="Dynamin_N"/>
    <property type="match status" value="1"/>
</dbReference>
<dbReference type="GO" id="GO:0048312">
    <property type="term" value="P:intracellular distribution of mitochondria"/>
    <property type="evidence" value="ECO:0007669"/>
    <property type="project" value="TreeGrafter"/>
</dbReference>
<dbReference type="InterPro" id="IPR020850">
    <property type="entry name" value="GED_dom"/>
</dbReference>
<dbReference type="GO" id="GO:0005739">
    <property type="term" value="C:mitochondrion"/>
    <property type="evidence" value="ECO:0007669"/>
    <property type="project" value="TreeGrafter"/>
</dbReference>
<dbReference type="EMBL" id="CAJPDR010000248">
    <property type="protein sequence ID" value="CAF9928322.1"/>
    <property type="molecule type" value="Genomic_DNA"/>
</dbReference>
<reference evidence="4" key="1">
    <citation type="submission" date="2021-03" db="EMBL/GenBank/DDBJ databases">
        <authorList>
            <person name="Tagirdzhanova G."/>
        </authorList>
    </citation>
    <scope>NUCLEOTIDE SEQUENCE</scope>
</reference>